<keyword evidence="1" id="KW-1133">Transmembrane helix</keyword>
<dbReference type="EMBL" id="VNJI01000062">
    <property type="protein sequence ID" value="TVY03971.1"/>
    <property type="molecule type" value="Genomic_DNA"/>
</dbReference>
<sequence length="69" mass="7903">MVVLLLTAIISVIFGVYFFLKKGEGFEQFANQIVLGLPFIFLGTILLIVFFVAYLKRKNRMLADDDENK</sequence>
<dbReference type="Proteomes" id="UP000317036">
    <property type="component" value="Unassembled WGS sequence"/>
</dbReference>
<keyword evidence="1" id="KW-0472">Membrane</keyword>
<gene>
    <name evidence="2" type="ORF">FPZ49_31085</name>
</gene>
<comment type="caution">
    <text evidence="2">The sequence shown here is derived from an EMBL/GenBank/DDBJ whole genome shotgun (WGS) entry which is preliminary data.</text>
</comment>
<feature type="transmembrane region" description="Helical" evidence="1">
    <location>
        <begin position="34"/>
        <end position="55"/>
    </location>
</feature>
<dbReference type="AlphaFoldDB" id="A0A559JVQ2"/>
<keyword evidence="1" id="KW-0812">Transmembrane</keyword>
<accession>A0A559JVQ2</accession>
<evidence type="ECO:0000313" key="3">
    <source>
        <dbReference type="Proteomes" id="UP000317036"/>
    </source>
</evidence>
<organism evidence="2 3">
    <name type="scientific">Paenibacillus cremeus</name>
    <dbReference type="NCBI Taxonomy" id="2163881"/>
    <lineage>
        <taxon>Bacteria</taxon>
        <taxon>Bacillati</taxon>
        <taxon>Bacillota</taxon>
        <taxon>Bacilli</taxon>
        <taxon>Bacillales</taxon>
        <taxon>Paenibacillaceae</taxon>
        <taxon>Paenibacillus</taxon>
    </lineage>
</organism>
<evidence type="ECO:0000313" key="2">
    <source>
        <dbReference type="EMBL" id="TVY03971.1"/>
    </source>
</evidence>
<protein>
    <submittedName>
        <fullName evidence="2">Uncharacterized protein</fullName>
    </submittedName>
</protein>
<name>A0A559JVQ2_9BACL</name>
<reference evidence="2 3" key="1">
    <citation type="submission" date="2019-07" db="EMBL/GenBank/DDBJ databases">
        <authorList>
            <person name="Kim J."/>
        </authorList>
    </citation>
    <scope>NUCLEOTIDE SEQUENCE [LARGE SCALE GENOMIC DNA]</scope>
    <source>
        <strain evidence="2 3">JC52</strain>
    </source>
</reference>
<evidence type="ECO:0000256" key="1">
    <source>
        <dbReference type="SAM" id="Phobius"/>
    </source>
</evidence>
<proteinExistence type="predicted"/>
<dbReference type="RefSeq" id="WP_144854201.1">
    <property type="nucleotide sequence ID" value="NZ_VNJI01000062.1"/>
</dbReference>
<keyword evidence="3" id="KW-1185">Reference proteome</keyword>